<feature type="compositionally biased region" description="Low complexity" evidence="1">
    <location>
        <begin position="145"/>
        <end position="161"/>
    </location>
</feature>
<dbReference type="Pfam" id="PF15936">
    <property type="entry name" value="DUF4749"/>
    <property type="match status" value="1"/>
</dbReference>
<dbReference type="VEuPathDB" id="VectorBase:GAUT046789"/>
<proteinExistence type="predicted"/>
<feature type="signal peptide" evidence="2">
    <location>
        <begin position="1"/>
        <end position="18"/>
    </location>
</feature>
<evidence type="ECO:0000313" key="5">
    <source>
        <dbReference type="Proteomes" id="UP000078200"/>
    </source>
</evidence>
<reference evidence="4" key="1">
    <citation type="submission" date="2020-05" db="UniProtKB">
        <authorList>
            <consortium name="EnsemblMetazoa"/>
        </authorList>
    </citation>
    <scope>IDENTIFICATION</scope>
    <source>
        <strain evidence="4">TTRI</strain>
    </source>
</reference>
<keyword evidence="5" id="KW-1185">Reference proteome</keyword>
<evidence type="ECO:0000256" key="1">
    <source>
        <dbReference type="SAM" id="MobiDB-lite"/>
    </source>
</evidence>
<dbReference type="AlphaFoldDB" id="A0A1A9VT89"/>
<protein>
    <submittedName>
        <fullName evidence="4">ZM domain-containing protein</fullName>
    </submittedName>
</protein>
<dbReference type="InterPro" id="IPR006643">
    <property type="entry name" value="Zasp-like_motif"/>
</dbReference>
<feature type="chain" id="PRO_5008399627" evidence="2">
    <location>
        <begin position="19"/>
        <end position="197"/>
    </location>
</feature>
<organism evidence="4 5">
    <name type="scientific">Glossina austeni</name>
    <name type="common">Savannah tsetse fly</name>
    <dbReference type="NCBI Taxonomy" id="7395"/>
    <lineage>
        <taxon>Eukaryota</taxon>
        <taxon>Metazoa</taxon>
        <taxon>Ecdysozoa</taxon>
        <taxon>Arthropoda</taxon>
        <taxon>Hexapoda</taxon>
        <taxon>Insecta</taxon>
        <taxon>Pterygota</taxon>
        <taxon>Neoptera</taxon>
        <taxon>Endopterygota</taxon>
        <taxon>Diptera</taxon>
        <taxon>Brachycera</taxon>
        <taxon>Muscomorpha</taxon>
        <taxon>Hippoboscoidea</taxon>
        <taxon>Glossinidae</taxon>
        <taxon>Glossina</taxon>
    </lineage>
</organism>
<dbReference type="STRING" id="7395.A0A1A9VT89"/>
<evidence type="ECO:0000313" key="4">
    <source>
        <dbReference type="EnsemblMetazoa" id="GAUT046789-PA"/>
    </source>
</evidence>
<feature type="region of interest" description="Disordered" evidence="1">
    <location>
        <begin position="133"/>
        <end position="187"/>
    </location>
</feature>
<sequence>MKIHKITFVVFIYTRCLAMNAQGGDGSVKSIVNKQYNSPVGIYSDESIAETLSAQAEVLAGGVLGKCKAKITKFLRKLSKGIISVTVEALQLCKRLTQLSNRFHNVNFKKNEKEYHAEKSEVLKLLREEESGKSTPAFNIHPHQEPQQQYQQQHQQQHYQPSFTRHVSPPISSPKPPSTGGLPTGQNICSDCERLIT</sequence>
<feature type="domain" description="Zasp-like motif" evidence="3">
    <location>
        <begin position="30"/>
        <end position="55"/>
    </location>
</feature>
<dbReference type="InterPro" id="IPR031847">
    <property type="entry name" value="PDLI1-4/Zasp-like_mid"/>
</dbReference>
<evidence type="ECO:0000259" key="3">
    <source>
        <dbReference type="SMART" id="SM00735"/>
    </source>
</evidence>
<dbReference type="EnsemblMetazoa" id="GAUT046789-RA">
    <property type="protein sequence ID" value="GAUT046789-PA"/>
    <property type="gene ID" value="GAUT046789"/>
</dbReference>
<evidence type="ECO:0000256" key="2">
    <source>
        <dbReference type="SAM" id="SignalP"/>
    </source>
</evidence>
<dbReference type="SMART" id="SM00735">
    <property type="entry name" value="ZM"/>
    <property type="match status" value="1"/>
</dbReference>
<name>A0A1A9VT89_GLOAU</name>
<dbReference type="Proteomes" id="UP000078200">
    <property type="component" value="Unassembled WGS sequence"/>
</dbReference>
<keyword evidence="2" id="KW-0732">Signal</keyword>
<accession>A0A1A9VT89</accession>